<proteinExistence type="predicted"/>
<keyword evidence="8" id="KW-1185">Reference proteome</keyword>
<dbReference type="GeneTree" id="ENSGT00940000165727"/>
<reference evidence="7" key="2">
    <citation type="submission" date="2025-09" db="UniProtKB">
        <authorList>
            <consortium name="Ensembl"/>
        </authorList>
    </citation>
    <scope>IDENTIFICATION</scope>
</reference>
<keyword evidence="4" id="KW-0072">Autophagy</keyword>
<dbReference type="GO" id="GO:1901981">
    <property type="term" value="F:phosphatidylinositol phosphate binding"/>
    <property type="evidence" value="ECO:0007669"/>
    <property type="project" value="TreeGrafter"/>
</dbReference>
<dbReference type="InterPro" id="IPR052428">
    <property type="entry name" value="Autophagy_HostDef_Reg"/>
</dbReference>
<dbReference type="GO" id="GO:0000421">
    <property type="term" value="C:autophagosome membrane"/>
    <property type="evidence" value="ECO:0007669"/>
    <property type="project" value="TreeGrafter"/>
</dbReference>
<name>A0A8C4R742_EPTBU</name>
<keyword evidence="3" id="KW-0967">Endosome</keyword>
<evidence type="ECO:0000256" key="4">
    <source>
        <dbReference type="ARBA" id="ARBA00023006"/>
    </source>
</evidence>
<dbReference type="PROSITE" id="PS50826">
    <property type="entry name" value="RUN"/>
    <property type="match status" value="1"/>
</dbReference>
<dbReference type="Proteomes" id="UP000694388">
    <property type="component" value="Unplaced"/>
</dbReference>
<evidence type="ECO:0000313" key="8">
    <source>
        <dbReference type="Proteomes" id="UP000694388"/>
    </source>
</evidence>
<dbReference type="PANTHER" id="PTHR45971:SF2">
    <property type="entry name" value="PROTEIN ASSOCIATED WITH UVRAG AS AUTOPHAGY ENHANCER"/>
    <property type="match status" value="1"/>
</dbReference>
<dbReference type="Ensembl" id="ENSEBUT00000025664.1">
    <property type="protein sequence ID" value="ENSEBUP00000025088.1"/>
    <property type="gene ID" value="ENSEBUG00000015475.1"/>
</dbReference>
<dbReference type="InterPro" id="IPR025258">
    <property type="entry name" value="RH_dom"/>
</dbReference>
<comment type="subcellular location">
    <subcellularLocation>
        <location evidence="1">Late endosome</location>
    </subcellularLocation>
</comment>
<dbReference type="PANTHER" id="PTHR45971">
    <property type="entry name" value="PHOX (PX) DOMAIN-CONTAINING PROTEIN"/>
    <property type="match status" value="1"/>
</dbReference>
<accession>A0A8C4R742</accession>
<evidence type="ECO:0000256" key="5">
    <source>
        <dbReference type="SAM" id="MobiDB-lite"/>
    </source>
</evidence>
<dbReference type="GO" id="GO:0061909">
    <property type="term" value="P:autophagosome-lysosome fusion"/>
    <property type="evidence" value="ECO:0007669"/>
    <property type="project" value="TreeGrafter"/>
</dbReference>
<dbReference type="OMA" id="CADLEKX"/>
<dbReference type="InterPro" id="IPR004012">
    <property type="entry name" value="Run_dom"/>
</dbReference>
<dbReference type="Gene3D" id="1.20.58.900">
    <property type="match status" value="1"/>
</dbReference>
<dbReference type="SUPFAM" id="SSF140741">
    <property type="entry name" value="RUN domain-like"/>
    <property type="match status" value="1"/>
</dbReference>
<feature type="domain" description="RUN" evidence="6">
    <location>
        <begin position="68"/>
        <end position="195"/>
    </location>
</feature>
<reference evidence="7" key="1">
    <citation type="submission" date="2025-08" db="UniProtKB">
        <authorList>
            <consortium name="Ensembl"/>
        </authorList>
    </citation>
    <scope>IDENTIFICATION</scope>
</reference>
<protein>
    <submittedName>
        <fullName evidence="7">Rubicon autophagy regulator</fullName>
    </submittedName>
</protein>
<keyword evidence="2" id="KW-0597">Phosphoprotein</keyword>
<dbReference type="InterPro" id="IPR037213">
    <property type="entry name" value="Run_dom_sf"/>
</dbReference>
<dbReference type="GO" id="GO:0061910">
    <property type="term" value="P:autophagosome-endosome fusion"/>
    <property type="evidence" value="ECO:0007669"/>
    <property type="project" value="TreeGrafter"/>
</dbReference>
<feature type="compositionally biased region" description="Basic and acidic residues" evidence="5">
    <location>
        <begin position="522"/>
        <end position="535"/>
    </location>
</feature>
<dbReference type="SMART" id="SM01175">
    <property type="entry name" value="DUF4206"/>
    <property type="match status" value="1"/>
</dbReference>
<dbReference type="GO" id="GO:0005770">
    <property type="term" value="C:late endosome"/>
    <property type="evidence" value="ECO:0007669"/>
    <property type="project" value="UniProtKB-SubCell"/>
</dbReference>
<dbReference type="SMART" id="SM00593">
    <property type="entry name" value="RUN"/>
    <property type="match status" value="1"/>
</dbReference>
<dbReference type="Pfam" id="PF21054">
    <property type="entry name" value="RUBC_PIKBD"/>
    <property type="match status" value="1"/>
</dbReference>
<evidence type="ECO:0000259" key="6">
    <source>
        <dbReference type="PROSITE" id="PS50826"/>
    </source>
</evidence>
<evidence type="ECO:0000256" key="2">
    <source>
        <dbReference type="ARBA" id="ARBA00022553"/>
    </source>
</evidence>
<sequence length="891" mass="99673">MLLLSDAIDSDVICSANCTFTILENTVHFHLENVLAYTQSKSAECQRLLCTLRTTVAGLLATRSPNVWNKYGGLERVTRDLHAILLHGLLPAHTSYWPLVQSLQLLTVNGEQKKWEDSWSPDLSRSFTEADQGSHWLRQNLQSLQLSPQLRPLISLSILDKYYEVWAFVRSMPHAAALLLCLEAVEQSNAPLLARLDIGLLTRELQLPMMGSLSSFSRSTWSLEIPQSPPFIARTLGSQHRRTHQEITSLNSNTRSKFQSLDNLNFKMSINSSASTLPSGVECHLSSTTASDTSSPSLLTTSISSRSNDLSVTDVNDEGGDGVDEGLEYLAIGDGIKKLEISHHAGKGQREVQSGGVSIASDRVVPTTRKMIHHVRSRSDIVQPSFSHRRPSEGQSLMSFLAEQDFGSCADLERENAHFSISESLIAAIELMKSSTLAARTTRTGGGQGIHHRDDSDGCGEDDGDDEIQQLKEKIRQRRIQIRTERECDLIGDKESKEQEVNGAVQEPEKLEEAATGAMTTDLEREHDSRDRTNSEHSQTNSAEAVALGLLRQFAGLSLPSASQLSWLVSEEDVPQKLLPIPPSVPVGPDDGENSDLVPLHIRVRGTLDWAPPRQQLIFNIHPTMRRKVAVAKQNYRCAGCGRRVEPGFLKRLRYCDYLGRYFCPCCHQRAFSPIPARILHKWDFSRYPVCEFSRELLARLWNEPLFHVQAVNPNIYQKAKALSVVWDLRKRLVPLNNLLKLCRFASSLREQFSALPSHLTNELHVYSLGELMDARSGMLALRLQPLLPASTQHIESCQLCQARGFICEFCKNPTDILFAFQLEKCSQCPDCSACFHRTCFHASTCPRCPRLAARRHMLQLSINEENDQPAQPMADDTKERLCSDTKTIAL</sequence>
<feature type="region of interest" description="Disordered" evidence="5">
    <location>
        <begin position="495"/>
        <end position="541"/>
    </location>
</feature>
<dbReference type="Pfam" id="PF13901">
    <property type="entry name" value="RH_dom"/>
    <property type="match status" value="1"/>
</dbReference>
<feature type="region of interest" description="Disordered" evidence="5">
    <location>
        <begin position="441"/>
        <end position="465"/>
    </location>
</feature>
<evidence type="ECO:0000256" key="3">
    <source>
        <dbReference type="ARBA" id="ARBA00022753"/>
    </source>
</evidence>
<dbReference type="InterPro" id="IPR048569">
    <property type="entry name" value="RUBC_PIKBD"/>
</dbReference>
<organism evidence="7 8">
    <name type="scientific">Eptatretus burgeri</name>
    <name type="common">Inshore hagfish</name>
    <dbReference type="NCBI Taxonomy" id="7764"/>
    <lineage>
        <taxon>Eukaryota</taxon>
        <taxon>Metazoa</taxon>
        <taxon>Chordata</taxon>
        <taxon>Craniata</taxon>
        <taxon>Vertebrata</taxon>
        <taxon>Cyclostomata</taxon>
        <taxon>Myxini</taxon>
        <taxon>Myxiniformes</taxon>
        <taxon>Myxinidae</taxon>
        <taxon>Eptatretinae</taxon>
        <taxon>Eptatretus</taxon>
    </lineage>
</organism>
<dbReference type="GO" id="GO:0097352">
    <property type="term" value="P:autophagosome maturation"/>
    <property type="evidence" value="ECO:0007669"/>
    <property type="project" value="TreeGrafter"/>
</dbReference>
<dbReference type="AlphaFoldDB" id="A0A8C4R742"/>
<evidence type="ECO:0000256" key="1">
    <source>
        <dbReference type="ARBA" id="ARBA00004603"/>
    </source>
</evidence>
<evidence type="ECO:0000313" key="7">
    <source>
        <dbReference type="Ensembl" id="ENSEBUP00000025088.1"/>
    </source>
</evidence>